<feature type="domain" description="CopZ zinc binding" evidence="1">
    <location>
        <begin position="5"/>
        <end position="64"/>
    </location>
</feature>
<sequence>MATIVCPACHEPARRIALRTVKALLTGAALRRLVPKDEFHFCASPDCDVVYFAPDQVFRVSDIRERVFQKDTASEAPVCYCFDWTRESLVAALHRGARPDEDIQEHVRLRRCACDLRNPQGACCLGNVRAVLADARQRS</sequence>
<dbReference type="Gene3D" id="2.20.25.270">
    <property type="match status" value="1"/>
</dbReference>
<gene>
    <name evidence="2" type="ORF">IW967_14160</name>
</gene>
<protein>
    <recommendedName>
        <fullName evidence="1">CopZ zinc binding domain-containing protein</fullName>
    </recommendedName>
</protein>
<dbReference type="CDD" id="cd10141">
    <property type="entry name" value="CopZ-like_Fer2_BFD-like"/>
    <property type="match status" value="1"/>
</dbReference>
<dbReference type="Proteomes" id="UP000642910">
    <property type="component" value="Unassembled WGS sequence"/>
</dbReference>
<evidence type="ECO:0000313" key="2">
    <source>
        <dbReference type="EMBL" id="MBF8378991.1"/>
    </source>
</evidence>
<dbReference type="NCBIfam" id="NF047645">
    <property type="entry name" value="CopZ_Nterm_CC"/>
    <property type="match status" value="1"/>
</dbReference>
<dbReference type="EMBL" id="JADPKZ010000048">
    <property type="protein sequence ID" value="MBF8378991.1"/>
    <property type="molecule type" value="Genomic_DNA"/>
</dbReference>
<organism evidence="2 3">
    <name type="scientific">Alicyclobacillus mali</name>
    <name type="common">ex Roth et al. 2021</name>
    <dbReference type="NCBI Taxonomy" id="1123961"/>
    <lineage>
        <taxon>Bacteria</taxon>
        <taxon>Bacillati</taxon>
        <taxon>Bacillota</taxon>
        <taxon>Bacilli</taxon>
        <taxon>Bacillales</taxon>
        <taxon>Alicyclobacillaceae</taxon>
        <taxon>Alicyclobacillus</taxon>
    </lineage>
</organism>
<dbReference type="Pfam" id="PF18423">
    <property type="entry name" value="zf_CopZ"/>
    <property type="match status" value="1"/>
</dbReference>
<evidence type="ECO:0000259" key="1">
    <source>
        <dbReference type="Pfam" id="PF18423"/>
    </source>
</evidence>
<comment type="caution">
    <text evidence="2">The sequence shown here is derived from an EMBL/GenBank/DDBJ whole genome shotgun (WGS) entry which is preliminary data.</text>
</comment>
<dbReference type="Gene3D" id="1.10.10.1100">
    <property type="entry name" value="BFD-like [2Fe-2S]-binding domain"/>
    <property type="match status" value="1"/>
</dbReference>
<dbReference type="InterPro" id="IPR040890">
    <property type="entry name" value="Znf_CopZ"/>
</dbReference>
<keyword evidence="3" id="KW-1185">Reference proteome</keyword>
<proteinExistence type="predicted"/>
<evidence type="ECO:0000313" key="3">
    <source>
        <dbReference type="Proteomes" id="UP000642910"/>
    </source>
</evidence>
<name>A0ABS0F6W7_9BACL</name>
<dbReference type="InterPro" id="IPR041854">
    <property type="entry name" value="BFD-like_2Fe2S-bd_dom_sf"/>
</dbReference>
<dbReference type="RefSeq" id="WP_195868304.1">
    <property type="nucleotide sequence ID" value="NZ_JADPKZ010000048.1"/>
</dbReference>
<reference evidence="2 3" key="1">
    <citation type="submission" date="2020-11" db="EMBL/GenBank/DDBJ databases">
        <title>Genomic insight of Alicyclobacillus mali FL 18 reveals a new arsenic-resistant strain, with potential in environmental biotechnology.</title>
        <authorList>
            <person name="Fiorentino G."/>
            <person name="Gallo G."/>
            <person name="Aulitto M."/>
        </authorList>
    </citation>
    <scope>NUCLEOTIDE SEQUENCE [LARGE SCALE GENOMIC DNA]</scope>
    <source>
        <strain evidence="2 3">FL 18</strain>
    </source>
</reference>
<accession>A0ABS0F6W7</accession>